<accession>A0A392V717</accession>
<reference evidence="2 3" key="1">
    <citation type="journal article" date="2018" name="Front. Plant Sci.">
        <title>Red Clover (Trifolium pratense) and Zigzag Clover (T. medium) - A Picture of Genomic Similarities and Differences.</title>
        <authorList>
            <person name="Dluhosova J."/>
            <person name="Istvanek J."/>
            <person name="Nedelnik J."/>
            <person name="Repkova J."/>
        </authorList>
    </citation>
    <scope>NUCLEOTIDE SEQUENCE [LARGE SCALE GENOMIC DNA]</scope>
    <source>
        <strain evidence="3">cv. 10/8</strain>
        <tissue evidence="2">Leaf</tissue>
    </source>
</reference>
<keyword evidence="3" id="KW-1185">Reference proteome</keyword>
<evidence type="ECO:0000313" key="2">
    <source>
        <dbReference type="EMBL" id="MCI84054.1"/>
    </source>
</evidence>
<proteinExistence type="predicted"/>
<name>A0A392V717_9FABA</name>
<comment type="caution">
    <text evidence="2">The sequence shown here is derived from an EMBL/GenBank/DDBJ whole genome shotgun (WGS) entry which is preliminary data.</text>
</comment>
<sequence>MKEMVERCNRKRLTITPDYDPLVVDFVANEMVLALNALEEECVKAEEEKKKRLEEEENKRRE</sequence>
<evidence type="ECO:0000313" key="3">
    <source>
        <dbReference type="Proteomes" id="UP000265520"/>
    </source>
</evidence>
<protein>
    <submittedName>
        <fullName evidence="2">Uncharacterized protein</fullName>
    </submittedName>
</protein>
<feature type="non-terminal residue" evidence="2">
    <location>
        <position position="62"/>
    </location>
</feature>
<keyword evidence="1" id="KW-0175">Coiled coil</keyword>
<dbReference type="Proteomes" id="UP000265520">
    <property type="component" value="Unassembled WGS sequence"/>
</dbReference>
<feature type="coiled-coil region" evidence="1">
    <location>
        <begin position="28"/>
        <end position="62"/>
    </location>
</feature>
<dbReference type="AlphaFoldDB" id="A0A392V717"/>
<dbReference type="EMBL" id="LXQA011081779">
    <property type="protein sequence ID" value="MCI84054.1"/>
    <property type="molecule type" value="Genomic_DNA"/>
</dbReference>
<organism evidence="2 3">
    <name type="scientific">Trifolium medium</name>
    <dbReference type="NCBI Taxonomy" id="97028"/>
    <lineage>
        <taxon>Eukaryota</taxon>
        <taxon>Viridiplantae</taxon>
        <taxon>Streptophyta</taxon>
        <taxon>Embryophyta</taxon>
        <taxon>Tracheophyta</taxon>
        <taxon>Spermatophyta</taxon>
        <taxon>Magnoliopsida</taxon>
        <taxon>eudicotyledons</taxon>
        <taxon>Gunneridae</taxon>
        <taxon>Pentapetalae</taxon>
        <taxon>rosids</taxon>
        <taxon>fabids</taxon>
        <taxon>Fabales</taxon>
        <taxon>Fabaceae</taxon>
        <taxon>Papilionoideae</taxon>
        <taxon>50 kb inversion clade</taxon>
        <taxon>NPAAA clade</taxon>
        <taxon>Hologalegina</taxon>
        <taxon>IRL clade</taxon>
        <taxon>Trifolieae</taxon>
        <taxon>Trifolium</taxon>
    </lineage>
</organism>
<evidence type="ECO:0000256" key="1">
    <source>
        <dbReference type="SAM" id="Coils"/>
    </source>
</evidence>